<dbReference type="EMBL" id="CAKLBY020000224">
    <property type="protein sequence ID" value="CAK7936297.1"/>
    <property type="molecule type" value="Genomic_DNA"/>
</dbReference>
<dbReference type="Proteomes" id="UP001162060">
    <property type="component" value="Unassembled WGS sequence"/>
</dbReference>
<name>A0AAV1UQL6_9STRA</name>
<evidence type="ECO:0000313" key="2">
    <source>
        <dbReference type="Proteomes" id="UP001162060"/>
    </source>
</evidence>
<sequence length="74" mass="8426">MPSAIRRLTALVFARGLFFFSYAAGLFSLRMLINGNAQFERLLQTVQAHTVVGASPLLRPSRLRESKLKRYRQS</sequence>
<gene>
    <name evidence="1" type="ORF">PM001_LOCUS21447</name>
</gene>
<reference evidence="1" key="1">
    <citation type="submission" date="2024-01" db="EMBL/GenBank/DDBJ databases">
        <authorList>
            <person name="Webb A."/>
        </authorList>
    </citation>
    <scope>NUCLEOTIDE SEQUENCE</scope>
    <source>
        <strain evidence="1">Pm1</strain>
    </source>
</reference>
<dbReference type="AlphaFoldDB" id="A0AAV1UQL6"/>
<evidence type="ECO:0000313" key="1">
    <source>
        <dbReference type="EMBL" id="CAK7936297.1"/>
    </source>
</evidence>
<proteinExistence type="predicted"/>
<organism evidence="1 2">
    <name type="scientific">Peronospora matthiolae</name>
    <dbReference type="NCBI Taxonomy" id="2874970"/>
    <lineage>
        <taxon>Eukaryota</taxon>
        <taxon>Sar</taxon>
        <taxon>Stramenopiles</taxon>
        <taxon>Oomycota</taxon>
        <taxon>Peronosporomycetes</taxon>
        <taxon>Peronosporales</taxon>
        <taxon>Peronosporaceae</taxon>
        <taxon>Peronospora</taxon>
    </lineage>
</organism>
<comment type="caution">
    <text evidence="1">The sequence shown here is derived from an EMBL/GenBank/DDBJ whole genome shotgun (WGS) entry which is preliminary data.</text>
</comment>
<protein>
    <submittedName>
        <fullName evidence="1">Uncharacterized protein</fullName>
    </submittedName>
</protein>
<accession>A0AAV1UQL6</accession>